<evidence type="ECO:0000256" key="1">
    <source>
        <dbReference type="SAM" id="SignalP"/>
    </source>
</evidence>
<dbReference type="InterPro" id="IPR024618">
    <property type="entry name" value="DUF3857"/>
</dbReference>
<accession>A0A7U8GT81</accession>
<feature type="domain" description="DUF3857" evidence="3">
    <location>
        <begin position="67"/>
        <end position="235"/>
    </location>
</feature>
<protein>
    <recommendedName>
        <fullName evidence="6">Transglutaminase</fullName>
    </recommendedName>
</protein>
<comment type="caution">
    <text evidence="4">The sequence shown here is derived from an EMBL/GenBank/DDBJ whole genome shotgun (WGS) entry which is preliminary data.</text>
</comment>
<dbReference type="Pfam" id="PF01841">
    <property type="entry name" value="Transglut_core"/>
    <property type="match status" value="1"/>
</dbReference>
<name>A0A7U8GT81_NEPCE</name>
<feature type="signal peptide" evidence="1">
    <location>
        <begin position="1"/>
        <end position="24"/>
    </location>
</feature>
<dbReference type="Pfam" id="PF12969">
    <property type="entry name" value="DUF3857"/>
    <property type="match status" value="1"/>
</dbReference>
<dbReference type="InterPro" id="IPR038765">
    <property type="entry name" value="Papain-like_cys_pep_sf"/>
</dbReference>
<organism evidence="4 5">
    <name type="scientific">Neptuniibacter caesariensis</name>
    <dbReference type="NCBI Taxonomy" id="207954"/>
    <lineage>
        <taxon>Bacteria</taxon>
        <taxon>Pseudomonadati</taxon>
        <taxon>Pseudomonadota</taxon>
        <taxon>Gammaproteobacteria</taxon>
        <taxon>Oceanospirillales</taxon>
        <taxon>Oceanospirillaceae</taxon>
        <taxon>Neptuniibacter</taxon>
    </lineage>
</organism>
<sequence length="739" mass="82703">MKLLNPKFSVVVSLLLQLPVNLYAAERIAPPLTELANRSGHNQAGAVVLLQNRQVKLDLEGQTHKVLYRAIKLNSREAARDFSQISIGFNSYFTDAKLDFARVLTAEGKVLELDKDAVQIQNNARSDFYQDGRDLVFSLPAVTENSVIEYQIDFTPLKARIAGVTSGGHLFHAPTDSQSEKGYRVDPVLESLFSVQVPSKKKLKFTQLGQGAAYSNSRRDGFTEHQWRYRRLPSVTIEHGMPALVDLVPYLEYSTAEDWSVIDSWASELFDDKMIANDQIRKIANNIAANSSSREEKIKAVYDFVQKNIRYVFAHVDRGGFEPHSAAKVLTSQYGDCKDQTVLMVSLLRELGIDAHPALISTEGSVRTNPLIPNLPFDHMITYLPETTDSPAIWVDTTGEQSLFPGFSRMIEGRKALIVNGQGGFIKGTPMLSAEENEAIIDIHFSKLDKQKANGAINFTFSGLYEDYFRSLWINTDDKKSLAVGLLKDLYPEIELVDFNVTSPLDLTVPFELNARFISSNDVVEDGKISYLTTPLQLVKLFTGLMELPDAKDRIHDFVLPKGLSLKLNVVIDAPVNGAKPVLLNTGLDKRNDWFELSQTGHEKNGRYHINMAFKLPADQLSNQEFKEFSNYVERLKKDRPWLVLYQVDIDHGEVEAGITKANKPKAKTINAGDVLNQIQNELDEGEYESALLKAQDYVKANPKSGKGFYLLGLAQGYLDKFSASDRSFAKAKSLGYKI</sequence>
<dbReference type="RefSeq" id="WP_007019793.1">
    <property type="nucleotide sequence ID" value="NZ_CH724125.1"/>
</dbReference>
<evidence type="ECO:0000259" key="2">
    <source>
        <dbReference type="Pfam" id="PF01841"/>
    </source>
</evidence>
<dbReference type="InterPro" id="IPR002931">
    <property type="entry name" value="Transglutaminase-like"/>
</dbReference>
<gene>
    <name evidence="4" type="ORF">MED92_10634</name>
</gene>
<dbReference type="EMBL" id="AAOW01000004">
    <property type="protein sequence ID" value="EAR62156.1"/>
    <property type="molecule type" value="Genomic_DNA"/>
</dbReference>
<feature type="domain" description="Transglutaminase-like" evidence="2">
    <location>
        <begin position="282"/>
        <end position="356"/>
    </location>
</feature>
<dbReference type="Gene3D" id="2.60.40.3140">
    <property type="match status" value="1"/>
</dbReference>
<dbReference type="SUPFAM" id="SSF54001">
    <property type="entry name" value="Cysteine proteinases"/>
    <property type="match status" value="1"/>
</dbReference>
<proteinExistence type="predicted"/>
<feature type="chain" id="PRO_5031427240" description="Transglutaminase" evidence="1">
    <location>
        <begin position="25"/>
        <end position="739"/>
    </location>
</feature>
<reference evidence="4 5" key="1">
    <citation type="submission" date="2006-02" db="EMBL/GenBank/DDBJ databases">
        <authorList>
            <person name="Pinhassi J."/>
            <person name="Pedros-Alio C."/>
            <person name="Ferriera S."/>
            <person name="Johnson J."/>
            <person name="Kravitz S."/>
            <person name="Halpern A."/>
            <person name="Remington K."/>
            <person name="Beeson K."/>
            <person name="Tran B."/>
            <person name="Rogers Y.-H."/>
            <person name="Friedman R."/>
            <person name="Venter J.C."/>
        </authorList>
    </citation>
    <scope>NUCLEOTIDE SEQUENCE [LARGE SCALE GENOMIC DNA]</scope>
    <source>
        <strain evidence="4 5">MED92</strain>
    </source>
</reference>
<dbReference type="AlphaFoldDB" id="A0A7U8GT81"/>
<dbReference type="OrthoDB" id="8595007at2"/>
<keyword evidence="5" id="KW-1185">Reference proteome</keyword>
<dbReference type="Gene3D" id="3.10.620.30">
    <property type="match status" value="1"/>
</dbReference>
<keyword evidence="1" id="KW-0732">Signal</keyword>
<dbReference type="Proteomes" id="UP000002171">
    <property type="component" value="Unassembled WGS sequence"/>
</dbReference>
<evidence type="ECO:0000313" key="5">
    <source>
        <dbReference type="Proteomes" id="UP000002171"/>
    </source>
</evidence>
<evidence type="ECO:0008006" key="6">
    <source>
        <dbReference type="Google" id="ProtNLM"/>
    </source>
</evidence>
<evidence type="ECO:0000259" key="3">
    <source>
        <dbReference type="Pfam" id="PF12969"/>
    </source>
</evidence>
<evidence type="ECO:0000313" key="4">
    <source>
        <dbReference type="EMBL" id="EAR62156.1"/>
    </source>
</evidence>